<name>A0ABT0H8I3_9FLAO</name>
<dbReference type="RefSeq" id="WP_204345243.1">
    <property type="nucleotide sequence ID" value="NZ_JACNMJ010000002.1"/>
</dbReference>
<gene>
    <name evidence="2" type="ORF">MUY34_08600</name>
</gene>
<feature type="signal peptide" evidence="1">
    <location>
        <begin position="1"/>
        <end position="21"/>
    </location>
</feature>
<evidence type="ECO:0000256" key="1">
    <source>
        <dbReference type="SAM" id="SignalP"/>
    </source>
</evidence>
<accession>A0ABT0H8I3</accession>
<organism evidence="2 3">
    <name type="scientific">Psychroserpens algicola</name>
    <dbReference type="NCBI Taxonomy" id="1719034"/>
    <lineage>
        <taxon>Bacteria</taxon>
        <taxon>Pseudomonadati</taxon>
        <taxon>Bacteroidota</taxon>
        <taxon>Flavobacteriia</taxon>
        <taxon>Flavobacteriales</taxon>
        <taxon>Flavobacteriaceae</taxon>
        <taxon>Psychroserpens</taxon>
    </lineage>
</organism>
<dbReference type="Proteomes" id="UP001203687">
    <property type="component" value="Unassembled WGS sequence"/>
</dbReference>
<evidence type="ECO:0000313" key="3">
    <source>
        <dbReference type="Proteomes" id="UP001203687"/>
    </source>
</evidence>
<reference evidence="2" key="1">
    <citation type="submission" date="2022-04" db="EMBL/GenBank/DDBJ databases">
        <authorList>
            <person name="Ren T."/>
        </authorList>
    </citation>
    <scope>NUCLEOTIDE SEQUENCE</scope>
    <source>
        <strain evidence="2">F63249</strain>
    </source>
</reference>
<evidence type="ECO:0000313" key="2">
    <source>
        <dbReference type="EMBL" id="MCK8480677.1"/>
    </source>
</evidence>
<sequence>MKTSKFILSTILCLSVLVSCSSDDDAPSQPNEEEVITDVTLSFTNDADANDVVVLLSVDEDGEDGPLNPVQTITGHFTAGATYTATISLFNSIENEDITIEVTDVEPDEHFFIYTVNGLDMNFTRSTNDVERADGNKLGFETSWVANTASTGTIRVQLFHESESVDDSNEFGTQSGGSSDVDVTFTGVSIQ</sequence>
<keyword evidence="1" id="KW-0732">Signal</keyword>
<comment type="caution">
    <text evidence="2">The sequence shown here is derived from an EMBL/GenBank/DDBJ whole genome shotgun (WGS) entry which is preliminary data.</text>
</comment>
<dbReference type="EMBL" id="JALPQF010000007">
    <property type="protein sequence ID" value="MCK8480677.1"/>
    <property type="molecule type" value="Genomic_DNA"/>
</dbReference>
<protein>
    <submittedName>
        <fullName evidence="2">Type 1 periplasmic binding fold superfamily protein</fullName>
    </submittedName>
</protein>
<feature type="chain" id="PRO_5045921722" evidence="1">
    <location>
        <begin position="22"/>
        <end position="191"/>
    </location>
</feature>
<proteinExistence type="predicted"/>
<dbReference type="PROSITE" id="PS51257">
    <property type="entry name" value="PROKAR_LIPOPROTEIN"/>
    <property type="match status" value="1"/>
</dbReference>
<keyword evidence="3" id="KW-1185">Reference proteome</keyword>